<evidence type="ECO:0000256" key="5">
    <source>
        <dbReference type="ARBA" id="ARBA00023002"/>
    </source>
</evidence>
<protein>
    <submittedName>
        <fullName evidence="9">Acyl-CoA dehydrogenase</fullName>
    </submittedName>
</protein>
<comment type="similarity">
    <text evidence="2">Belongs to the acyl-CoA oxidase family.</text>
</comment>
<dbReference type="Gene3D" id="1.20.140.10">
    <property type="entry name" value="Butyryl-CoA Dehydrogenase, subunit A, domain 3"/>
    <property type="match status" value="2"/>
</dbReference>
<organism evidence="9 10">
    <name type="scientific">Tessaracoccus lubricantis</name>
    <dbReference type="NCBI Taxonomy" id="545543"/>
    <lineage>
        <taxon>Bacteria</taxon>
        <taxon>Bacillati</taxon>
        <taxon>Actinomycetota</taxon>
        <taxon>Actinomycetes</taxon>
        <taxon>Propionibacteriales</taxon>
        <taxon>Propionibacteriaceae</taxon>
        <taxon>Tessaracoccus</taxon>
    </lineage>
</organism>
<evidence type="ECO:0000256" key="1">
    <source>
        <dbReference type="ARBA" id="ARBA00001974"/>
    </source>
</evidence>
<name>A0ABP9F2K7_9ACTN</name>
<feature type="domain" description="Acyl-CoA oxidase/dehydrogenase middle" evidence="7">
    <location>
        <begin position="132"/>
        <end position="241"/>
    </location>
</feature>
<dbReference type="InterPro" id="IPR036250">
    <property type="entry name" value="AcylCo_DH-like_C"/>
</dbReference>
<comment type="caution">
    <text evidence="9">The sequence shown here is derived from an EMBL/GenBank/DDBJ whole genome shotgun (WGS) entry which is preliminary data.</text>
</comment>
<dbReference type="InterPro" id="IPR009100">
    <property type="entry name" value="AcylCoA_DH/oxidase_NM_dom_sf"/>
</dbReference>
<dbReference type="InterPro" id="IPR055060">
    <property type="entry name" value="ACOX_C_alpha1"/>
</dbReference>
<accession>A0ABP9F2K7</accession>
<dbReference type="InterPro" id="IPR006091">
    <property type="entry name" value="Acyl-CoA_Oxase/DH_mid-dom"/>
</dbReference>
<evidence type="ECO:0000256" key="2">
    <source>
        <dbReference type="ARBA" id="ARBA00006288"/>
    </source>
</evidence>
<keyword evidence="10" id="KW-1185">Reference proteome</keyword>
<dbReference type="Pfam" id="PF02770">
    <property type="entry name" value="Acyl-CoA_dh_M"/>
    <property type="match status" value="1"/>
</dbReference>
<comment type="cofactor">
    <cofactor evidence="1">
        <name>FAD</name>
        <dbReference type="ChEBI" id="CHEBI:57692"/>
    </cofactor>
</comment>
<dbReference type="SUPFAM" id="SSF56645">
    <property type="entry name" value="Acyl-CoA dehydrogenase NM domain-like"/>
    <property type="match status" value="1"/>
</dbReference>
<evidence type="ECO:0000259" key="7">
    <source>
        <dbReference type="Pfam" id="PF02770"/>
    </source>
</evidence>
<dbReference type="InterPro" id="IPR037069">
    <property type="entry name" value="AcylCoA_DH/ox_N_sf"/>
</dbReference>
<dbReference type="Proteomes" id="UP001501521">
    <property type="component" value="Unassembled WGS sequence"/>
</dbReference>
<dbReference type="Pfam" id="PF01756">
    <property type="entry name" value="ACOX"/>
    <property type="match status" value="1"/>
</dbReference>
<dbReference type="InterPro" id="IPR046373">
    <property type="entry name" value="Acyl-CoA_Oxase/DH_mid-dom_sf"/>
</dbReference>
<evidence type="ECO:0000259" key="8">
    <source>
        <dbReference type="Pfam" id="PF22924"/>
    </source>
</evidence>
<dbReference type="RefSeq" id="WP_345578568.1">
    <property type="nucleotide sequence ID" value="NZ_BAABLV010000008.1"/>
</dbReference>
<dbReference type="InterPro" id="IPR012258">
    <property type="entry name" value="Acyl-CoA_oxidase"/>
</dbReference>
<evidence type="ECO:0000313" key="9">
    <source>
        <dbReference type="EMBL" id="GAA4891387.1"/>
    </source>
</evidence>
<evidence type="ECO:0000313" key="10">
    <source>
        <dbReference type="Proteomes" id="UP001501521"/>
    </source>
</evidence>
<evidence type="ECO:0000256" key="4">
    <source>
        <dbReference type="ARBA" id="ARBA00022827"/>
    </source>
</evidence>
<dbReference type="InterPro" id="IPR002655">
    <property type="entry name" value="Acyl-CoA_oxidase_C"/>
</dbReference>
<gene>
    <name evidence="9" type="ORF">GCM10025789_05300</name>
</gene>
<feature type="domain" description="Acyl-CoA oxidase C-alpha1" evidence="8">
    <location>
        <begin position="277"/>
        <end position="436"/>
    </location>
</feature>
<dbReference type="Gene3D" id="2.40.110.10">
    <property type="entry name" value="Butyryl-CoA Dehydrogenase, subunit A, domain 2"/>
    <property type="match status" value="1"/>
</dbReference>
<sequence length="654" mass="71559">MTITPTGEGLRRALDGPFHTQKQRWRDEVGADDVVRATDLSMEEAREWALDKLTVLARRNFVTAGFPAAQGGTGNAAESVANFEMLAMGDLSLVIKSGVQHGLFGGAITNLGTQWHHETFLPGAIDASLPGCFAMTELGHGSDVQSIETSITWDPDAGEFVVHSPTPTAAKAYIGNAASHGRMAAVFGQLWVAGEHHGVHVALVPIRDEQGKAMPGVTIGDHGHKGGLLGVDNGTLSFEHVRVPREMLLDRYGGVDEDGTYHSAIESKNARFFTMLGTLVRGRICVGGGAASAARKALSIAVQHANRRRQFRQPGLGEEIPLMDYLQHQRRLLPHVARAYAYGFAQNEIALQLQRIMDDQGRDAQAARELETRAAGMKSVLTRWANDTLQECRESCGGAGYMSDNGITMARQDADIFATFEGDNTVLLQLVAKALLLDYKSTWGDMDLAGTAQKTAKLLGSRFLERTTARSAIDRLVATAKRKSESEQLRARGWHVEMFEYRERHVVEGLAQRMRAAAREKSFDAINACQPHMIEAAKAHVDRVVLEAFVEGIDECSDDYVKALLIKVCDLYALATIEANRAWFLEHEAFDARRSKAITSAVDALCGELRPQSLALAEGLGVPQEWLVHPRRAVPPIIESAEPVSDERELRRVS</sequence>
<dbReference type="SUPFAM" id="SSF47203">
    <property type="entry name" value="Acyl-CoA dehydrogenase C-terminal domain-like"/>
    <property type="match status" value="2"/>
</dbReference>
<dbReference type="Gene3D" id="1.10.540.10">
    <property type="entry name" value="Acyl-CoA dehydrogenase/oxidase, N-terminal domain"/>
    <property type="match status" value="1"/>
</dbReference>
<keyword evidence="3" id="KW-0285">Flavoprotein</keyword>
<dbReference type="EMBL" id="BAABLV010000008">
    <property type="protein sequence ID" value="GAA4891387.1"/>
    <property type="molecule type" value="Genomic_DNA"/>
</dbReference>
<dbReference type="PANTHER" id="PTHR10909">
    <property type="entry name" value="ELECTRON TRANSPORT OXIDOREDUCTASE"/>
    <property type="match status" value="1"/>
</dbReference>
<keyword evidence="5" id="KW-0560">Oxidoreductase</keyword>
<feature type="domain" description="Acyl-CoA oxidase C-terminal" evidence="6">
    <location>
        <begin position="496"/>
        <end position="624"/>
    </location>
</feature>
<dbReference type="PIRSF" id="PIRSF000168">
    <property type="entry name" value="Acyl-CoA_oxidase"/>
    <property type="match status" value="1"/>
</dbReference>
<dbReference type="Pfam" id="PF22924">
    <property type="entry name" value="ACOX_C_alpha1"/>
    <property type="match status" value="1"/>
</dbReference>
<keyword evidence="4" id="KW-0274">FAD</keyword>
<proteinExistence type="inferred from homology"/>
<reference evidence="10" key="1">
    <citation type="journal article" date="2019" name="Int. J. Syst. Evol. Microbiol.">
        <title>The Global Catalogue of Microorganisms (GCM) 10K type strain sequencing project: providing services to taxonomists for standard genome sequencing and annotation.</title>
        <authorList>
            <consortium name="The Broad Institute Genomics Platform"/>
            <consortium name="The Broad Institute Genome Sequencing Center for Infectious Disease"/>
            <person name="Wu L."/>
            <person name="Ma J."/>
        </authorList>
    </citation>
    <scope>NUCLEOTIDE SEQUENCE [LARGE SCALE GENOMIC DNA]</scope>
    <source>
        <strain evidence="10">JCM 19125</strain>
    </source>
</reference>
<evidence type="ECO:0000256" key="3">
    <source>
        <dbReference type="ARBA" id="ARBA00022630"/>
    </source>
</evidence>
<evidence type="ECO:0000259" key="6">
    <source>
        <dbReference type="Pfam" id="PF01756"/>
    </source>
</evidence>